<feature type="region of interest" description="Disordered" evidence="1">
    <location>
        <begin position="1"/>
        <end position="25"/>
    </location>
</feature>
<evidence type="ECO:0000256" key="1">
    <source>
        <dbReference type="SAM" id="MobiDB-lite"/>
    </source>
</evidence>
<dbReference type="Proteomes" id="UP000823775">
    <property type="component" value="Unassembled WGS sequence"/>
</dbReference>
<feature type="compositionally biased region" description="Basic and acidic residues" evidence="1">
    <location>
        <begin position="12"/>
        <end position="21"/>
    </location>
</feature>
<accession>A0ABS8S1G1</accession>
<dbReference type="EMBL" id="JACEIK010000222">
    <property type="protein sequence ID" value="MCD7452777.1"/>
    <property type="molecule type" value="Genomic_DNA"/>
</dbReference>
<name>A0ABS8S1G1_DATST</name>
<sequence length="110" mass="12301">MLPMATLPEEGDLSRTDDEQSTRTGELACKTTKSTLIQHNVILFNNLSPRGLTCQNGEEDSCLYNGRTTINKEGHRIFLLKLSMTSTLSWNIRGIASQGAAERLKYIKQQ</sequence>
<proteinExistence type="predicted"/>
<gene>
    <name evidence="2" type="ORF">HAX54_018079</name>
</gene>
<keyword evidence="3" id="KW-1185">Reference proteome</keyword>
<comment type="caution">
    <text evidence="2">The sequence shown here is derived from an EMBL/GenBank/DDBJ whole genome shotgun (WGS) entry which is preliminary data.</text>
</comment>
<protein>
    <submittedName>
        <fullName evidence="2">Uncharacterized protein</fullName>
    </submittedName>
</protein>
<organism evidence="2 3">
    <name type="scientific">Datura stramonium</name>
    <name type="common">Jimsonweed</name>
    <name type="synonym">Common thornapple</name>
    <dbReference type="NCBI Taxonomy" id="4076"/>
    <lineage>
        <taxon>Eukaryota</taxon>
        <taxon>Viridiplantae</taxon>
        <taxon>Streptophyta</taxon>
        <taxon>Embryophyta</taxon>
        <taxon>Tracheophyta</taxon>
        <taxon>Spermatophyta</taxon>
        <taxon>Magnoliopsida</taxon>
        <taxon>eudicotyledons</taxon>
        <taxon>Gunneridae</taxon>
        <taxon>Pentapetalae</taxon>
        <taxon>asterids</taxon>
        <taxon>lamiids</taxon>
        <taxon>Solanales</taxon>
        <taxon>Solanaceae</taxon>
        <taxon>Solanoideae</taxon>
        <taxon>Datureae</taxon>
        <taxon>Datura</taxon>
    </lineage>
</organism>
<reference evidence="2 3" key="1">
    <citation type="journal article" date="2021" name="BMC Genomics">
        <title>Datura genome reveals duplications of psychoactive alkaloid biosynthetic genes and high mutation rate following tissue culture.</title>
        <authorList>
            <person name="Rajewski A."/>
            <person name="Carter-House D."/>
            <person name="Stajich J."/>
            <person name="Litt A."/>
        </authorList>
    </citation>
    <scope>NUCLEOTIDE SEQUENCE [LARGE SCALE GENOMIC DNA]</scope>
    <source>
        <strain evidence="2">AR-01</strain>
    </source>
</reference>
<evidence type="ECO:0000313" key="2">
    <source>
        <dbReference type="EMBL" id="MCD7452777.1"/>
    </source>
</evidence>
<evidence type="ECO:0000313" key="3">
    <source>
        <dbReference type="Proteomes" id="UP000823775"/>
    </source>
</evidence>